<dbReference type="EMBL" id="BAABGN010000002">
    <property type="protein sequence ID" value="GAA4419401.1"/>
    <property type="molecule type" value="Genomic_DNA"/>
</dbReference>
<dbReference type="Pfam" id="PF13561">
    <property type="entry name" value="adh_short_C2"/>
    <property type="match status" value="1"/>
</dbReference>
<dbReference type="InterPro" id="IPR020904">
    <property type="entry name" value="Sc_DH/Rdtase_CS"/>
</dbReference>
<dbReference type="Proteomes" id="UP001500622">
    <property type="component" value="Unassembled WGS sequence"/>
</dbReference>
<dbReference type="PRINTS" id="PR00080">
    <property type="entry name" value="SDRFAMILY"/>
</dbReference>
<proteinExistence type="inferred from homology"/>
<accession>A0ABP8KYT2</accession>
<dbReference type="InterPro" id="IPR036291">
    <property type="entry name" value="NAD(P)-bd_dom_sf"/>
</dbReference>
<comment type="similarity">
    <text evidence="1">Belongs to the short-chain dehydrogenases/reductases (SDR) family.</text>
</comment>
<reference evidence="5" key="1">
    <citation type="journal article" date="2019" name="Int. J. Syst. Evol. Microbiol.">
        <title>The Global Catalogue of Microorganisms (GCM) 10K type strain sequencing project: providing services to taxonomists for standard genome sequencing and annotation.</title>
        <authorList>
            <consortium name="The Broad Institute Genomics Platform"/>
            <consortium name="The Broad Institute Genome Sequencing Center for Infectious Disease"/>
            <person name="Wu L."/>
            <person name="Ma J."/>
        </authorList>
    </citation>
    <scope>NUCLEOTIDE SEQUENCE [LARGE SCALE GENOMIC DNA]</scope>
    <source>
        <strain evidence="5">JCM 17810</strain>
    </source>
</reference>
<dbReference type="PANTHER" id="PTHR48107:SF16">
    <property type="entry name" value="NADPH-DEPENDENT ALDEHYDE REDUCTASE 1, CHLOROPLASTIC"/>
    <property type="match status" value="1"/>
</dbReference>
<dbReference type="Gene3D" id="3.40.50.720">
    <property type="entry name" value="NAD(P)-binding Rossmann-like Domain"/>
    <property type="match status" value="1"/>
</dbReference>
<evidence type="ECO:0000256" key="1">
    <source>
        <dbReference type="ARBA" id="ARBA00006484"/>
    </source>
</evidence>
<dbReference type="InterPro" id="IPR002347">
    <property type="entry name" value="SDR_fam"/>
</dbReference>
<feature type="region of interest" description="Disordered" evidence="3">
    <location>
        <begin position="1"/>
        <end position="53"/>
    </location>
</feature>
<keyword evidence="5" id="KW-1185">Reference proteome</keyword>
<sequence length="305" mass="32384">MSTDDARTSTDQLAFVNPVERFPEISPPKQHQEEPGVQKEMTPTPDIGEYSYRGTGRLEGRKALITGGDSGIGAATAVAFAREGADVAITYLAPEERDAEKVARIITECGRRAVTIAGDLIDPAFCTEAVERAANELGGLDILVNNAGKQVATQSLSEIGDEQLEETFHANILAMFRTTRAALKHLPAGATVINTTSIQAYQPSPTLLDYASTKAAINNFSKGLAQQLAPQGIRVNAVAPGPVWTPIQPSEGQPQEKLPKFGQDTPLGRAAQPTEMAPAFVFLASPESSYVIGETMNVNGGKPTP</sequence>
<dbReference type="SUPFAM" id="SSF51735">
    <property type="entry name" value="NAD(P)-binding Rossmann-fold domains"/>
    <property type="match status" value="1"/>
</dbReference>
<organism evidence="4 5">
    <name type="scientific">Georgenia halophila</name>
    <dbReference type="NCBI Taxonomy" id="620889"/>
    <lineage>
        <taxon>Bacteria</taxon>
        <taxon>Bacillati</taxon>
        <taxon>Actinomycetota</taxon>
        <taxon>Actinomycetes</taxon>
        <taxon>Micrococcales</taxon>
        <taxon>Bogoriellaceae</taxon>
        <taxon>Georgenia</taxon>
    </lineage>
</organism>
<dbReference type="RefSeq" id="WP_345215366.1">
    <property type="nucleotide sequence ID" value="NZ_BAABGN010000002.1"/>
</dbReference>
<name>A0ABP8KYT2_9MICO</name>
<dbReference type="PROSITE" id="PS00061">
    <property type="entry name" value="ADH_SHORT"/>
    <property type="match status" value="1"/>
</dbReference>
<dbReference type="CDD" id="cd05355">
    <property type="entry name" value="SDR_c1"/>
    <property type="match status" value="1"/>
</dbReference>
<dbReference type="PRINTS" id="PR00081">
    <property type="entry name" value="GDHRDH"/>
</dbReference>
<evidence type="ECO:0000256" key="3">
    <source>
        <dbReference type="SAM" id="MobiDB-lite"/>
    </source>
</evidence>
<evidence type="ECO:0000313" key="4">
    <source>
        <dbReference type="EMBL" id="GAA4419401.1"/>
    </source>
</evidence>
<comment type="caution">
    <text evidence="4">The sequence shown here is derived from an EMBL/GenBank/DDBJ whole genome shotgun (WGS) entry which is preliminary data.</text>
</comment>
<protein>
    <submittedName>
        <fullName evidence="4">SDR family oxidoreductase</fullName>
    </submittedName>
</protein>
<feature type="region of interest" description="Disordered" evidence="3">
    <location>
        <begin position="245"/>
        <end position="270"/>
    </location>
</feature>
<gene>
    <name evidence="4" type="ORF">GCM10023169_10030</name>
</gene>
<evidence type="ECO:0000313" key="5">
    <source>
        <dbReference type="Proteomes" id="UP001500622"/>
    </source>
</evidence>
<keyword evidence="2" id="KW-0560">Oxidoreductase</keyword>
<evidence type="ECO:0000256" key="2">
    <source>
        <dbReference type="ARBA" id="ARBA00023002"/>
    </source>
</evidence>
<dbReference type="PANTHER" id="PTHR48107">
    <property type="entry name" value="NADPH-DEPENDENT ALDEHYDE REDUCTASE-LIKE PROTEIN, CHLOROPLASTIC-RELATED"/>
    <property type="match status" value="1"/>
</dbReference>